<dbReference type="EC" id="3.1.26.4" evidence="6 14"/>
<dbReference type="InterPro" id="IPR001352">
    <property type="entry name" value="RNase_HII/HIII"/>
</dbReference>
<feature type="binding site" evidence="14 15">
    <location>
        <position position="80"/>
    </location>
    <ligand>
        <name>a divalent metal cation</name>
        <dbReference type="ChEBI" id="CHEBI:60240"/>
    </ligand>
</feature>
<dbReference type="NCBIfam" id="NF000594">
    <property type="entry name" value="PRK00015.1-1"/>
    <property type="match status" value="1"/>
</dbReference>
<accession>A0ABW2NSH2</accession>
<keyword evidence="13 14" id="KW-0464">Manganese</keyword>
<evidence type="ECO:0000256" key="12">
    <source>
        <dbReference type="ARBA" id="ARBA00022801"/>
    </source>
</evidence>
<evidence type="ECO:0000256" key="9">
    <source>
        <dbReference type="ARBA" id="ARBA00022722"/>
    </source>
</evidence>
<gene>
    <name evidence="14" type="primary">rnhB</name>
    <name evidence="18" type="ORF">ACFQPF_10700</name>
</gene>
<protein>
    <recommendedName>
        <fullName evidence="7 14">Ribonuclease HII</fullName>
        <shortName evidence="14">RNase HII</shortName>
        <ecNumber evidence="6 14">3.1.26.4</ecNumber>
    </recommendedName>
</protein>
<evidence type="ECO:0000256" key="6">
    <source>
        <dbReference type="ARBA" id="ARBA00012180"/>
    </source>
</evidence>
<evidence type="ECO:0000256" key="13">
    <source>
        <dbReference type="ARBA" id="ARBA00023211"/>
    </source>
</evidence>
<name>A0ABW2NSH2_9BACL</name>
<dbReference type="PROSITE" id="PS51975">
    <property type="entry name" value="RNASE_H_2"/>
    <property type="match status" value="1"/>
</dbReference>
<dbReference type="InterPro" id="IPR022898">
    <property type="entry name" value="RNase_HII"/>
</dbReference>
<evidence type="ECO:0000256" key="5">
    <source>
        <dbReference type="ARBA" id="ARBA00007383"/>
    </source>
</evidence>
<comment type="cofactor">
    <cofactor evidence="2">
        <name>Mg(2+)</name>
        <dbReference type="ChEBI" id="CHEBI:18420"/>
    </cofactor>
</comment>
<proteinExistence type="inferred from homology"/>
<evidence type="ECO:0000256" key="3">
    <source>
        <dbReference type="ARBA" id="ARBA00004065"/>
    </source>
</evidence>
<keyword evidence="9 14" id="KW-0540">Nuclease</keyword>
<dbReference type="PANTHER" id="PTHR10954:SF18">
    <property type="entry name" value="RIBONUCLEASE HII"/>
    <property type="match status" value="1"/>
</dbReference>
<comment type="similarity">
    <text evidence="5 14 16">Belongs to the RNase HII family.</text>
</comment>
<dbReference type="InterPro" id="IPR024567">
    <property type="entry name" value="RNase_HII/HIII_dom"/>
</dbReference>
<dbReference type="PANTHER" id="PTHR10954">
    <property type="entry name" value="RIBONUCLEASE H2 SUBUNIT A"/>
    <property type="match status" value="1"/>
</dbReference>
<evidence type="ECO:0000313" key="18">
    <source>
        <dbReference type="EMBL" id="MFC7372153.1"/>
    </source>
</evidence>
<dbReference type="InterPro" id="IPR012337">
    <property type="entry name" value="RNaseH-like_sf"/>
</dbReference>
<evidence type="ECO:0000256" key="10">
    <source>
        <dbReference type="ARBA" id="ARBA00022723"/>
    </source>
</evidence>
<evidence type="ECO:0000313" key="19">
    <source>
        <dbReference type="Proteomes" id="UP001596549"/>
    </source>
</evidence>
<dbReference type="GO" id="GO:0004523">
    <property type="term" value="F:RNA-DNA hybrid ribonuclease activity"/>
    <property type="evidence" value="ECO:0007669"/>
    <property type="project" value="UniProtKB-EC"/>
</dbReference>
<feature type="domain" description="RNase H type-2" evidence="17">
    <location>
        <begin position="73"/>
        <end position="257"/>
    </location>
</feature>
<evidence type="ECO:0000256" key="11">
    <source>
        <dbReference type="ARBA" id="ARBA00022759"/>
    </source>
</evidence>
<dbReference type="Gene3D" id="3.30.420.10">
    <property type="entry name" value="Ribonuclease H-like superfamily/Ribonuclease H"/>
    <property type="match status" value="1"/>
</dbReference>
<comment type="function">
    <text evidence="3 14 16">Endonuclease that specifically degrades the RNA of RNA-DNA hybrids.</text>
</comment>
<evidence type="ECO:0000256" key="15">
    <source>
        <dbReference type="PROSITE-ProRule" id="PRU01319"/>
    </source>
</evidence>
<evidence type="ECO:0000256" key="14">
    <source>
        <dbReference type="HAMAP-Rule" id="MF_00052"/>
    </source>
</evidence>
<sequence length="257" mass="28698">MINDSIKIIEATVKAAMPEEVAEIIRRYENDERAGVKALLKRLKNKQNKAIAEQNRLTEMYKYEQSCHERGEERIAGVDEVGRGPLAGPVVAAAVILPKGWKPEGINDSKKLSEKLRNTLYEQIMEHALCVSVSTVTPEDIDRINIYQASKKAMTEAVSSLEIPPDHVLIDAMTIDLDVSQTKIIKGDQKSVSIAAASIIAKVTRDEYMKKLHERYPFYGFSTNMGYGTAEHLQGLREHGPINEHRKTFAPVQALIG</sequence>
<dbReference type="Proteomes" id="UP001596549">
    <property type="component" value="Unassembled WGS sequence"/>
</dbReference>
<dbReference type="Pfam" id="PF01351">
    <property type="entry name" value="RNase_HII"/>
    <property type="match status" value="1"/>
</dbReference>
<feature type="binding site" evidence="14 15">
    <location>
        <position position="171"/>
    </location>
    <ligand>
        <name>a divalent metal cation</name>
        <dbReference type="ChEBI" id="CHEBI:60240"/>
    </ligand>
</feature>
<dbReference type="EMBL" id="JBHTCP010000016">
    <property type="protein sequence ID" value="MFC7372153.1"/>
    <property type="molecule type" value="Genomic_DNA"/>
</dbReference>
<comment type="subcellular location">
    <subcellularLocation>
        <location evidence="4 14">Cytoplasm</location>
    </subcellularLocation>
</comment>
<dbReference type="HAMAP" id="MF_00052_B">
    <property type="entry name" value="RNase_HII_B"/>
    <property type="match status" value="1"/>
</dbReference>
<evidence type="ECO:0000256" key="1">
    <source>
        <dbReference type="ARBA" id="ARBA00000077"/>
    </source>
</evidence>
<keyword evidence="19" id="KW-1185">Reference proteome</keyword>
<dbReference type="SUPFAM" id="SSF53098">
    <property type="entry name" value="Ribonuclease H-like"/>
    <property type="match status" value="1"/>
</dbReference>
<evidence type="ECO:0000256" key="4">
    <source>
        <dbReference type="ARBA" id="ARBA00004496"/>
    </source>
</evidence>
<keyword evidence="8 14" id="KW-0963">Cytoplasm</keyword>
<reference evidence="19" key="1">
    <citation type="journal article" date="2019" name="Int. J. Syst. Evol. Microbiol.">
        <title>The Global Catalogue of Microorganisms (GCM) 10K type strain sequencing project: providing services to taxonomists for standard genome sequencing and annotation.</title>
        <authorList>
            <consortium name="The Broad Institute Genomics Platform"/>
            <consortium name="The Broad Institute Genome Sequencing Center for Infectious Disease"/>
            <person name="Wu L."/>
            <person name="Ma J."/>
        </authorList>
    </citation>
    <scope>NUCLEOTIDE SEQUENCE [LARGE SCALE GENOMIC DNA]</scope>
    <source>
        <strain evidence="19">NBRC 106396</strain>
    </source>
</reference>
<keyword evidence="11 14" id="KW-0255">Endonuclease</keyword>
<organism evidence="18 19">
    <name type="scientific">Fictibacillus iocasae</name>
    <dbReference type="NCBI Taxonomy" id="2715437"/>
    <lineage>
        <taxon>Bacteria</taxon>
        <taxon>Bacillati</taxon>
        <taxon>Bacillota</taxon>
        <taxon>Bacilli</taxon>
        <taxon>Bacillales</taxon>
        <taxon>Fictibacillaceae</taxon>
        <taxon>Fictibacillus</taxon>
    </lineage>
</organism>
<dbReference type="InterPro" id="IPR036397">
    <property type="entry name" value="RNaseH_sf"/>
</dbReference>
<evidence type="ECO:0000256" key="2">
    <source>
        <dbReference type="ARBA" id="ARBA00001946"/>
    </source>
</evidence>
<comment type="cofactor">
    <cofactor evidence="14 15">
        <name>Mn(2+)</name>
        <dbReference type="ChEBI" id="CHEBI:29035"/>
    </cofactor>
    <cofactor evidence="14 15">
        <name>Mg(2+)</name>
        <dbReference type="ChEBI" id="CHEBI:18420"/>
    </cofactor>
    <text evidence="14 15">Manganese or magnesium. Binds 1 divalent metal ion per monomer in the absence of substrate. May bind a second metal ion after substrate binding.</text>
</comment>
<evidence type="ECO:0000259" key="17">
    <source>
        <dbReference type="PROSITE" id="PS51975"/>
    </source>
</evidence>
<keyword evidence="10 14" id="KW-0479">Metal-binding</keyword>
<dbReference type="CDD" id="cd07182">
    <property type="entry name" value="RNase_HII_bacteria_HII_like"/>
    <property type="match status" value="1"/>
</dbReference>
<feature type="binding site" evidence="14 15">
    <location>
        <position position="79"/>
    </location>
    <ligand>
        <name>a divalent metal cation</name>
        <dbReference type="ChEBI" id="CHEBI:60240"/>
    </ligand>
</feature>
<dbReference type="RefSeq" id="WP_379749429.1">
    <property type="nucleotide sequence ID" value="NZ_JBHTCP010000016.1"/>
</dbReference>
<evidence type="ECO:0000256" key="7">
    <source>
        <dbReference type="ARBA" id="ARBA00019179"/>
    </source>
</evidence>
<comment type="caution">
    <text evidence="18">The sequence shown here is derived from an EMBL/GenBank/DDBJ whole genome shotgun (WGS) entry which is preliminary data.</text>
</comment>
<evidence type="ECO:0000256" key="16">
    <source>
        <dbReference type="RuleBase" id="RU003515"/>
    </source>
</evidence>
<dbReference type="NCBIfam" id="NF000595">
    <property type="entry name" value="PRK00015.1-3"/>
    <property type="match status" value="1"/>
</dbReference>
<evidence type="ECO:0000256" key="8">
    <source>
        <dbReference type="ARBA" id="ARBA00022490"/>
    </source>
</evidence>
<comment type="catalytic activity">
    <reaction evidence="1 14 15 16">
        <text>Endonucleolytic cleavage to 5'-phosphomonoester.</text>
        <dbReference type="EC" id="3.1.26.4"/>
    </reaction>
</comment>
<keyword evidence="12 14" id="KW-0378">Hydrolase</keyword>